<comment type="caution">
    <text evidence="4">The sequence shown here is derived from an EMBL/GenBank/DDBJ whole genome shotgun (WGS) entry which is preliminary data.</text>
</comment>
<dbReference type="GO" id="GO:0071281">
    <property type="term" value="P:cellular response to iron ion"/>
    <property type="evidence" value="ECO:0007669"/>
    <property type="project" value="TreeGrafter"/>
</dbReference>
<dbReference type="Pfam" id="PF01497">
    <property type="entry name" value="Peripla_BP_2"/>
    <property type="match status" value="1"/>
</dbReference>
<dbReference type="EMBL" id="JAEEGC010000053">
    <property type="protein sequence ID" value="MBV7273717.1"/>
    <property type="molecule type" value="Genomic_DNA"/>
</dbReference>
<dbReference type="PROSITE" id="PS50983">
    <property type="entry name" value="FE_B12_PBP"/>
    <property type="match status" value="1"/>
</dbReference>
<evidence type="ECO:0000313" key="4">
    <source>
        <dbReference type="EMBL" id="MBV7273717.1"/>
    </source>
</evidence>
<dbReference type="InterPro" id="IPR050902">
    <property type="entry name" value="ABC_Transporter_SBP"/>
</dbReference>
<evidence type="ECO:0000256" key="1">
    <source>
        <dbReference type="ARBA" id="ARBA00008814"/>
    </source>
</evidence>
<dbReference type="PANTHER" id="PTHR30535">
    <property type="entry name" value="VITAMIN B12-BINDING PROTEIN"/>
    <property type="match status" value="1"/>
</dbReference>
<feature type="domain" description="Fe/B12 periplasmic-binding" evidence="3">
    <location>
        <begin position="61"/>
        <end position="328"/>
    </location>
</feature>
<keyword evidence="2" id="KW-0732">Signal</keyword>
<dbReference type="AlphaFoldDB" id="A0A949TQU5"/>
<evidence type="ECO:0000313" key="5">
    <source>
        <dbReference type="Proteomes" id="UP000694308"/>
    </source>
</evidence>
<gene>
    <name evidence="4" type="ORF">I6U48_12435</name>
</gene>
<proteinExistence type="inferred from homology"/>
<dbReference type="PANTHER" id="PTHR30535:SF34">
    <property type="entry name" value="MOLYBDATE-BINDING PROTEIN MOLA"/>
    <property type="match status" value="1"/>
</dbReference>
<dbReference type="InterPro" id="IPR002491">
    <property type="entry name" value="ABC_transptr_periplasmic_BD"/>
</dbReference>
<evidence type="ECO:0000256" key="2">
    <source>
        <dbReference type="SAM" id="SignalP"/>
    </source>
</evidence>
<name>A0A949TQU5_9CLOT</name>
<evidence type="ECO:0000259" key="3">
    <source>
        <dbReference type="PROSITE" id="PS50983"/>
    </source>
</evidence>
<keyword evidence="5" id="KW-1185">Reference proteome</keyword>
<protein>
    <submittedName>
        <fullName evidence="4">ABC transporter substrate-binding protein</fullName>
    </submittedName>
</protein>
<organism evidence="4 5">
    <name type="scientific">Clostridium thailandense</name>
    <dbReference type="NCBI Taxonomy" id="2794346"/>
    <lineage>
        <taxon>Bacteria</taxon>
        <taxon>Bacillati</taxon>
        <taxon>Bacillota</taxon>
        <taxon>Clostridia</taxon>
        <taxon>Eubacteriales</taxon>
        <taxon>Clostridiaceae</taxon>
        <taxon>Clostridium</taxon>
    </lineage>
</organism>
<dbReference type="Proteomes" id="UP000694308">
    <property type="component" value="Unassembled WGS sequence"/>
</dbReference>
<feature type="chain" id="PRO_5038975200" evidence="2">
    <location>
        <begin position="24"/>
        <end position="364"/>
    </location>
</feature>
<reference evidence="4" key="1">
    <citation type="submission" date="2020-12" db="EMBL/GenBank/DDBJ databases">
        <title>Clostridium thailandense sp. nov., a novel acetogenic bacterium isolated from peat land soil in Thailand.</title>
        <authorList>
            <person name="Chaikitkaew S."/>
            <person name="Birkeland N.K."/>
        </authorList>
    </citation>
    <scope>NUCLEOTIDE SEQUENCE</scope>
    <source>
        <strain evidence="4">PL3</strain>
    </source>
</reference>
<comment type="similarity">
    <text evidence="1">Belongs to the bacterial solute-binding protein 8 family.</text>
</comment>
<sequence>MNKKMKLLIFSMVIILMFVTACSNSTVTNKKATATNQTEKTTREIIDMTGRKVTIPAKVNKVISLSNNTTVDVFTLAPDKLLGWSFAPKPEAKKFITDKYFNLPLLGATTEKSDNFENILKLKPDLIIASNEDEVYPADNIQKQLKIPVVVVDTAVDATDKVYTFLGDCLGEEKRAKELADYSRKVLDNIKELVKKVPADKKAKVYYAEGTNWLQTDISGNVHTEVLDFSGGKNVADISEAKVGSMANVSMEQVMNWNPDVILVGATAMKGDFYSKVYKDTKWGNIKAVKDKNIYMIPSLPFNWFDRPPSAVRVLGVEWLANLLYPEYVNIDINKEIKNFYSTFYNYNLTDDELKDLLKNATLK</sequence>
<accession>A0A949TQU5</accession>
<dbReference type="PROSITE" id="PS51257">
    <property type="entry name" value="PROKAR_LIPOPROTEIN"/>
    <property type="match status" value="1"/>
</dbReference>
<dbReference type="RefSeq" id="WP_218320786.1">
    <property type="nucleotide sequence ID" value="NZ_JAEEGC010000053.1"/>
</dbReference>
<feature type="signal peptide" evidence="2">
    <location>
        <begin position="1"/>
        <end position="23"/>
    </location>
</feature>